<accession>A0AAV9RME3</accession>
<dbReference type="InterPro" id="IPR035914">
    <property type="entry name" value="Sperma_CUB_dom_sf"/>
</dbReference>
<dbReference type="Pfam" id="PF00089">
    <property type="entry name" value="Trypsin"/>
    <property type="match status" value="1"/>
</dbReference>
<feature type="disulfide bond" evidence="19">
    <location>
        <begin position="451"/>
        <end position="466"/>
    </location>
</feature>
<dbReference type="CDD" id="cd00041">
    <property type="entry name" value="CUB"/>
    <property type="match status" value="2"/>
</dbReference>
<dbReference type="PROSITE" id="PS00135">
    <property type="entry name" value="TRYPSIN_SER"/>
    <property type="match status" value="1"/>
</dbReference>
<feature type="disulfide bond" evidence="19">
    <location>
        <begin position="475"/>
        <end position="493"/>
    </location>
</feature>
<dbReference type="FunFam" id="2.40.10.10:FF:000003">
    <property type="entry name" value="Transmembrane serine protease 3"/>
    <property type="match status" value="1"/>
</dbReference>
<feature type="domain" description="Peptidase S1" evidence="24">
    <location>
        <begin position="594"/>
        <end position="828"/>
    </location>
</feature>
<evidence type="ECO:0000256" key="12">
    <source>
        <dbReference type="ARBA" id="ARBA00022837"/>
    </source>
</evidence>
<keyword evidence="10 20" id="KW-0378">Hydrolase</keyword>
<feature type="disulfide bond" evidence="19">
    <location>
        <begin position="487"/>
        <end position="502"/>
    </location>
</feature>
<dbReference type="Gene3D" id="3.30.70.960">
    <property type="entry name" value="SEA domain"/>
    <property type="match status" value="1"/>
</dbReference>
<evidence type="ECO:0000256" key="2">
    <source>
        <dbReference type="ARBA" id="ARBA00004606"/>
    </source>
</evidence>
<keyword evidence="6 20" id="KW-0645">Protease</keyword>
<dbReference type="PROSITE" id="PS50024">
    <property type="entry name" value="SEA"/>
    <property type="match status" value="1"/>
</dbReference>
<feature type="domain" description="CUB" evidence="22">
    <location>
        <begin position="322"/>
        <end position="427"/>
    </location>
</feature>
<proteinExistence type="inferred from homology"/>
<dbReference type="Gene3D" id="4.10.400.10">
    <property type="entry name" value="Low-density Lipoprotein Receptor"/>
    <property type="match status" value="4"/>
</dbReference>
<evidence type="ECO:0000256" key="5">
    <source>
        <dbReference type="ARBA" id="ARBA00022583"/>
    </source>
</evidence>
<comment type="subcellular location">
    <subcellularLocation>
        <location evidence="1">Membrane</location>
        <topology evidence="1">Single-pass type I membrane protein</topology>
    </subcellularLocation>
    <subcellularLocation>
        <location evidence="2">Membrane</location>
        <topology evidence="2">Single-pass type II membrane protein</topology>
    </subcellularLocation>
</comment>
<evidence type="ECO:0000256" key="1">
    <source>
        <dbReference type="ARBA" id="ARBA00004479"/>
    </source>
</evidence>
<feature type="domain" description="CUB" evidence="22">
    <location>
        <begin position="196"/>
        <end position="315"/>
    </location>
</feature>
<dbReference type="GO" id="GO:0006508">
    <property type="term" value="P:proteolysis"/>
    <property type="evidence" value="ECO:0007669"/>
    <property type="project" value="UniProtKB-KW"/>
</dbReference>
<dbReference type="Gene3D" id="2.60.120.290">
    <property type="entry name" value="Spermadhesin, CUB domain"/>
    <property type="match status" value="2"/>
</dbReference>
<dbReference type="PROSITE" id="PS01180">
    <property type="entry name" value="CUB"/>
    <property type="match status" value="2"/>
</dbReference>
<evidence type="ECO:0000256" key="18">
    <source>
        <dbReference type="ARBA" id="ARBA00023180"/>
    </source>
</evidence>
<reference evidence="25 26" key="1">
    <citation type="submission" date="2021-06" db="EMBL/GenBank/DDBJ databases">
        <authorList>
            <person name="Palmer J.M."/>
        </authorList>
    </citation>
    <scope>NUCLEOTIDE SEQUENCE [LARGE SCALE GENOMIC DNA]</scope>
    <source>
        <strain evidence="25 26">MEX-2019</strain>
        <tissue evidence="25">Muscle</tissue>
    </source>
</reference>
<dbReference type="FunFam" id="4.10.400.10:FF:000009">
    <property type="entry name" value="Low-density lipoprotein receptor-related protein 1"/>
    <property type="match status" value="1"/>
</dbReference>
<comment type="caution">
    <text evidence="25">The sequence shown here is derived from an EMBL/GenBank/DDBJ whole genome shotgun (WGS) entry which is preliminary data.</text>
</comment>
<feature type="disulfide bond" evidence="19">
    <location>
        <begin position="524"/>
        <end position="539"/>
    </location>
</feature>
<evidence type="ECO:0000256" key="9">
    <source>
        <dbReference type="ARBA" id="ARBA00022737"/>
    </source>
</evidence>
<keyword evidence="4" id="KW-0245">EGF-like domain</keyword>
<name>A0AAV9RME3_9TELE</name>
<keyword evidence="8" id="KW-0732">Signal</keyword>
<evidence type="ECO:0000256" key="20">
    <source>
        <dbReference type="RuleBase" id="RU363034"/>
    </source>
</evidence>
<dbReference type="Proteomes" id="UP001311232">
    <property type="component" value="Unassembled WGS sequence"/>
</dbReference>
<keyword evidence="11 20" id="KW-0720">Serine protease</keyword>
<evidence type="ECO:0000256" key="15">
    <source>
        <dbReference type="ARBA" id="ARBA00023136"/>
    </source>
</evidence>
<dbReference type="GO" id="GO:0009566">
    <property type="term" value="P:fertilization"/>
    <property type="evidence" value="ECO:0007669"/>
    <property type="project" value="UniProtKB-ARBA"/>
</dbReference>
<evidence type="ECO:0008006" key="27">
    <source>
        <dbReference type="Google" id="ProtNLM"/>
    </source>
</evidence>
<keyword evidence="14 21" id="KW-1133">Transmembrane helix</keyword>
<dbReference type="CDD" id="cd00190">
    <property type="entry name" value="Tryp_SPc"/>
    <property type="match status" value="1"/>
</dbReference>
<evidence type="ECO:0000256" key="10">
    <source>
        <dbReference type="ARBA" id="ARBA00022801"/>
    </source>
</evidence>
<evidence type="ECO:0000256" key="4">
    <source>
        <dbReference type="ARBA" id="ARBA00022536"/>
    </source>
</evidence>
<dbReference type="SUPFAM" id="SSF49854">
    <property type="entry name" value="Spermadhesin, CUB domain"/>
    <property type="match status" value="2"/>
</dbReference>
<dbReference type="GO" id="GO:0016020">
    <property type="term" value="C:membrane"/>
    <property type="evidence" value="ECO:0007669"/>
    <property type="project" value="UniProtKB-SubCell"/>
</dbReference>
<evidence type="ECO:0000256" key="7">
    <source>
        <dbReference type="ARBA" id="ARBA00022692"/>
    </source>
</evidence>
<feature type="transmembrane region" description="Helical" evidence="21">
    <location>
        <begin position="41"/>
        <end position="65"/>
    </location>
</feature>
<evidence type="ECO:0000256" key="13">
    <source>
        <dbReference type="ARBA" id="ARBA00022968"/>
    </source>
</evidence>
<dbReference type="SMART" id="SM00192">
    <property type="entry name" value="LDLa"/>
    <property type="match status" value="4"/>
</dbReference>
<keyword evidence="18" id="KW-0325">Glycoprotein</keyword>
<dbReference type="SUPFAM" id="SSF57424">
    <property type="entry name" value="LDL receptor-like module"/>
    <property type="match status" value="4"/>
</dbReference>
<gene>
    <name evidence="25" type="ORF">CRENBAI_011250</name>
</gene>
<dbReference type="PROSITE" id="PS00134">
    <property type="entry name" value="TRYPSIN_HIS"/>
    <property type="match status" value="1"/>
</dbReference>
<dbReference type="InterPro" id="IPR001254">
    <property type="entry name" value="Trypsin_dom"/>
</dbReference>
<dbReference type="PANTHER" id="PTHR24252:SF17">
    <property type="entry name" value="SUPPRESSOR OF TUMORIGENICITY 14 PROTEIN HOMOLOG-RELATED"/>
    <property type="match status" value="1"/>
</dbReference>
<evidence type="ECO:0000256" key="19">
    <source>
        <dbReference type="PROSITE-ProRule" id="PRU00124"/>
    </source>
</evidence>
<comment type="similarity">
    <text evidence="3">Belongs to the LDLR family.</text>
</comment>
<dbReference type="GO" id="GO:0004252">
    <property type="term" value="F:serine-type endopeptidase activity"/>
    <property type="evidence" value="ECO:0007669"/>
    <property type="project" value="InterPro"/>
</dbReference>
<organism evidence="25 26">
    <name type="scientific">Crenichthys baileyi</name>
    <name type="common">White River springfish</name>
    <dbReference type="NCBI Taxonomy" id="28760"/>
    <lineage>
        <taxon>Eukaryota</taxon>
        <taxon>Metazoa</taxon>
        <taxon>Chordata</taxon>
        <taxon>Craniata</taxon>
        <taxon>Vertebrata</taxon>
        <taxon>Euteleostomi</taxon>
        <taxon>Actinopterygii</taxon>
        <taxon>Neopterygii</taxon>
        <taxon>Teleostei</taxon>
        <taxon>Neoteleostei</taxon>
        <taxon>Acanthomorphata</taxon>
        <taxon>Ovalentaria</taxon>
        <taxon>Atherinomorphae</taxon>
        <taxon>Cyprinodontiformes</taxon>
        <taxon>Goodeidae</taxon>
        <taxon>Crenichthys</taxon>
    </lineage>
</organism>
<dbReference type="CDD" id="cd00112">
    <property type="entry name" value="LDLa"/>
    <property type="match status" value="4"/>
</dbReference>
<dbReference type="SUPFAM" id="SSF50494">
    <property type="entry name" value="Trypsin-like serine proteases"/>
    <property type="match status" value="1"/>
</dbReference>
<keyword evidence="13" id="KW-0735">Signal-anchor</keyword>
<protein>
    <recommendedName>
        <fullName evidence="27">Suppressor of tumorigenicity 14 protein homolog</fullName>
    </recommendedName>
</protein>
<feature type="disulfide bond" evidence="19">
    <location>
        <begin position="439"/>
        <end position="457"/>
    </location>
</feature>
<keyword evidence="16 19" id="KW-1015">Disulfide bond</keyword>
<dbReference type="FunFam" id="4.10.400.10:FF:000065">
    <property type="entry name" value="Transmembrane protease serine 7"/>
    <property type="match status" value="1"/>
</dbReference>
<dbReference type="InterPro" id="IPR009003">
    <property type="entry name" value="Peptidase_S1_PA"/>
</dbReference>
<dbReference type="InterPro" id="IPR043504">
    <property type="entry name" value="Peptidase_S1_PA_chymotrypsin"/>
</dbReference>
<evidence type="ECO:0000313" key="25">
    <source>
        <dbReference type="EMBL" id="KAK5610120.1"/>
    </source>
</evidence>
<dbReference type="Pfam" id="PF00431">
    <property type="entry name" value="CUB"/>
    <property type="match status" value="2"/>
</dbReference>
<feature type="disulfide bond" evidence="19">
    <location>
        <begin position="505"/>
        <end position="517"/>
    </location>
</feature>
<dbReference type="AlphaFoldDB" id="A0AAV9RME3"/>
<feature type="disulfide bond" evidence="19">
    <location>
        <begin position="547"/>
        <end position="559"/>
    </location>
</feature>
<evidence type="ECO:0000256" key="17">
    <source>
        <dbReference type="ARBA" id="ARBA00023170"/>
    </source>
</evidence>
<evidence type="ECO:0000256" key="6">
    <source>
        <dbReference type="ARBA" id="ARBA00022670"/>
    </source>
</evidence>
<dbReference type="PROSITE" id="PS50240">
    <property type="entry name" value="TRYPSIN_DOM"/>
    <property type="match status" value="1"/>
</dbReference>
<feature type="disulfide bond" evidence="19">
    <location>
        <begin position="567"/>
        <end position="582"/>
    </location>
</feature>
<evidence type="ECO:0000256" key="14">
    <source>
        <dbReference type="ARBA" id="ARBA00022989"/>
    </source>
</evidence>
<evidence type="ECO:0000313" key="26">
    <source>
        <dbReference type="Proteomes" id="UP001311232"/>
    </source>
</evidence>
<dbReference type="InterPro" id="IPR000859">
    <property type="entry name" value="CUB_dom"/>
</dbReference>
<evidence type="ECO:0000259" key="23">
    <source>
        <dbReference type="PROSITE" id="PS50024"/>
    </source>
</evidence>
<dbReference type="EMBL" id="JAHHUM010001656">
    <property type="protein sequence ID" value="KAK5610120.1"/>
    <property type="molecule type" value="Genomic_DNA"/>
</dbReference>
<dbReference type="SUPFAM" id="SSF82671">
    <property type="entry name" value="SEA domain"/>
    <property type="match status" value="1"/>
</dbReference>
<evidence type="ECO:0000256" key="8">
    <source>
        <dbReference type="ARBA" id="ARBA00022729"/>
    </source>
</evidence>
<dbReference type="PANTHER" id="PTHR24252">
    <property type="entry name" value="ACROSIN-RELATED"/>
    <property type="match status" value="1"/>
</dbReference>
<keyword evidence="17" id="KW-0675">Receptor</keyword>
<feature type="domain" description="SEA" evidence="23">
    <location>
        <begin position="73"/>
        <end position="189"/>
    </location>
</feature>
<keyword evidence="7 21" id="KW-0812">Transmembrane</keyword>
<sequence length="829" mass="92511">MDALDSRQKFSPTQDWDVTEQFLQASDPRHLEKKPGQRRRLWVGLGLLFTAAALTLLTGLLVWHFHLRSDVRVNRIYIGSMGISNKPFVAEYEDPSSSLFRSLADLVNKQLKLIYSENSVLARYVKGSTVQAFSEGDVDPDSVVAYYESEFELPAHQEASLNEAIQSLEPPAGSLQVQRGRLMLNPTNALTVRSVSSGERNSIEVHVRKSGRIDSPGFPDTSYPPSMSQKWRLRADRGHRIRLDFHTLILEDDCQNDFIKIYDSLAPIEPQLLTEQCGYPHGSLSFVSSGNVMLVMLVTNKEKNFPGFRAFYSQIPADDGECGGKLIEERGTFSSPLFPANYPPKSFCTWDIQVPKERFVKVLFKKFAVGKDTPGCLDDYVEINNQKLCGSELKTTMFTSQSNKMTIQFKSDPSHVSQGFTAEYEAFIPTNPCPGKFRCSNNMCINTTQHCDGFNDCGDNSDEFSCKCEAMQMECKNGLCKTKFWRCDGIDDCGDNSDEEGCVKCTDGEFSCRNGRCISKKLLCNNKDDCGDGSDESRCEKSLWLQCSDFTFRCRSGRCISKLNPECDGELDCEDGSDEADCQCGIPPFRSSRIIGGQVSREGEWPWQVSLHITGKGHTCGASVLNNRWLLTAAHCFPDEFAQASQWEAFLGLHVQGQTNEWTVTRKLKQVIVHEKFDHISFDNDIALIELDSNLILNQYIWPICLPSPTYDFPAGQEAWITGWGATVEGGASVKILQKAQVRIINSTVCKDLLENWVNDRMLCAGILTGGVDACQGDSGGPLAVTNPRGRIFVAGVVSWGEGCALRDKPGVYTRITEFRSWIKEHTGV</sequence>
<evidence type="ECO:0000256" key="16">
    <source>
        <dbReference type="ARBA" id="ARBA00023157"/>
    </source>
</evidence>
<keyword evidence="26" id="KW-1185">Reference proteome</keyword>
<dbReference type="InterPro" id="IPR036364">
    <property type="entry name" value="SEA_dom_sf"/>
</dbReference>
<keyword evidence="12" id="KW-0106">Calcium</keyword>
<dbReference type="InterPro" id="IPR036055">
    <property type="entry name" value="LDL_receptor-like_sf"/>
</dbReference>
<dbReference type="SMART" id="SM00020">
    <property type="entry name" value="Tryp_SPc"/>
    <property type="match status" value="1"/>
</dbReference>
<evidence type="ECO:0000256" key="11">
    <source>
        <dbReference type="ARBA" id="ARBA00022825"/>
    </source>
</evidence>
<evidence type="ECO:0000256" key="21">
    <source>
        <dbReference type="SAM" id="Phobius"/>
    </source>
</evidence>
<dbReference type="Gene3D" id="2.40.10.10">
    <property type="entry name" value="Trypsin-like serine proteases"/>
    <property type="match status" value="2"/>
</dbReference>
<keyword evidence="9" id="KW-0677">Repeat</keyword>
<keyword evidence="15 21" id="KW-0472">Membrane</keyword>
<dbReference type="InterPro" id="IPR000082">
    <property type="entry name" value="SEA_dom"/>
</dbReference>
<dbReference type="InterPro" id="IPR002172">
    <property type="entry name" value="LDrepeatLR_classA_rpt"/>
</dbReference>
<keyword evidence="5" id="KW-0254">Endocytosis</keyword>
<dbReference type="InterPro" id="IPR033116">
    <property type="entry name" value="TRYPSIN_SER"/>
</dbReference>
<evidence type="ECO:0000256" key="3">
    <source>
        <dbReference type="ARBA" id="ARBA00009939"/>
    </source>
</evidence>
<comment type="caution">
    <text evidence="19">Lacks conserved residue(s) required for the propagation of feature annotation.</text>
</comment>
<dbReference type="InterPro" id="IPR023415">
    <property type="entry name" value="LDLR_class-A_CS"/>
</dbReference>
<dbReference type="PROSITE" id="PS01209">
    <property type="entry name" value="LDLRA_1"/>
    <property type="match status" value="1"/>
</dbReference>
<dbReference type="InterPro" id="IPR018114">
    <property type="entry name" value="TRYPSIN_HIS"/>
</dbReference>
<dbReference type="PROSITE" id="PS50068">
    <property type="entry name" value="LDLRA_2"/>
    <property type="match status" value="4"/>
</dbReference>
<evidence type="ECO:0000259" key="22">
    <source>
        <dbReference type="PROSITE" id="PS01180"/>
    </source>
</evidence>
<dbReference type="PRINTS" id="PR00261">
    <property type="entry name" value="LDLRECEPTOR"/>
</dbReference>
<feature type="disulfide bond" evidence="19">
    <location>
        <begin position="468"/>
        <end position="480"/>
    </location>
</feature>
<feature type="disulfide bond" evidence="19">
    <location>
        <begin position="512"/>
        <end position="530"/>
    </location>
</feature>
<evidence type="ECO:0000259" key="24">
    <source>
        <dbReference type="PROSITE" id="PS50240"/>
    </source>
</evidence>
<dbReference type="GO" id="GO:0006897">
    <property type="term" value="P:endocytosis"/>
    <property type="evidence" value="ECO:0007669"/>
    <property type="project" value="UniProtKB-KW"/>
</dbReference>
<dbReference type="Pfam" id="PF01390">
    <property type="entry name" value="SEA"/>
    <property type="match status" value="1"/>
</dbReference>
<dbReference type="FunFam" id="2.60.120.290:FF:000005">
    <property type="entry name" value="Procollagen C-endopeptidase enhancer 1"/>
    <property type="match status" value="1"/>
</dbReference>
<dbReference type="SMART" id="SM00042">
    <property type="entry name" value="CUB"/>
    <property type="match status" value="2"/>
</dbReference>
<dbReference type="Pfam" id="PF00057">
    <property type="entry name" value="Ldl_recept_a"/>
    <property type="match status" value="4"/>
</dbReference>